<keyword evidence="9 10" id="KW-0413">Isomerase</keyword>
<comment type="cofactor">
    <cofactor evidence="10 13">
        <name>a divalent metal cation</name>
        <dbReference type="ChEBI" id="CHEBI:60240"/>
    </cofactor>
    <text evidence="10 13">Binds 1 divalent metal cation per subunit.</text>
</comment>
<evidence type="ECO:0000313" key="15">
    <source>
        <dbReference type="EMBL" id="OAJ67379.1"/>
    </source>
</evidence>
<dbReference type="InterPro" id="IPR000056">
    <property type="entry name" value="Ribul_P_3_epim-like"/>
</dbReference>
<dbReference type="GO" id="GO:0004750">
    <property type="term" value="F:D-ribulose-phosphate 3-epimerase activity"/>
    <property type="evidence" value="ECO:0007669"/>
    <property type="project" value="UniProtKB-UniRule"/>
</dbReference>
<evidence type="ECO:0000256" key="2">
    <source>
        <dbReference type="ARBA" id="ARBA00001936"/>
    </source>
</evidence>
<dbReference type="PROSITE" id="PS01086">
    <property type="entry name" value="RIBUL_P_3_EPIMER_2"/>
    <property type="match status" value="1"/>
</dbReference>
<evidence type="ECO:0000256" key="1">
    <source>
        <dbReference type="ARBA" id="ARBA00001782"/>
    </source>
</evidence>
<feature type="binding site" evidence="10 13">
    <location>
        <position position="52"/>
    </location>
    <ligand>
        <name>a divalent metal cation</name>
        <dbReference type="ChEBI" id="CHEBI:60240"/>
    </ligand>
</feature>
<dbReference type="EC" id="5.1.3.1" evidence="7 10"/>
<dbReference type="InterPro" id="IPR026019">
    <property type="entry name" value="Ribul_P_3_epim"/>
</dbReference>
<feature type="binding site" evidence="10 14">
    <location>
        <position position="85"/>
    </location>
    <ligand>
        <name>substrate</name>
    </ligand>
</feature>
<dbReference type="EMBL" id="LUTU01000008">
    <property type="protein sequence ID" value="OAJ67379.1"/>
    <property type="molecule type" value="Genomic_DNA"/>
</dbReference>
<comment type="cofactor">
    <cofactor evidence="3">
        <name>Co(2+)</name>
        <dbReference type="ChEBI" id="CHEBI:48828"/>
    </cofactor>
</comment>
<feature type="binding site" evidence="10 13">
    <location>
        <position position="194"/>
    </location>
    <ligand>
        <name>a divalent metal cation</name>
        <dbReference type="ChEBI" id="CHEBI:60240"/>
    </ligand>
</feature>
<dbReference type="NCBIfam" id="NF004076">
    <property type="entry name" value="PRK05581.1-4"/>
    <property type="match status" value="1"/>
</dbReference>
<dbReference type="NCBIfam" id="TIGR01163">
    <property type="entry name" value="rpe"/>
    <property type="match status" value="1"/>
</dbReference>
<dbReference type="Gene3D" id="3.20.20.70">
    <property type="entry name" value="Aldolase class I"/>
    <property type="match status" value="1"/>
</dbReference>
<dbReference type="AlphaFoldDB" id="A0A1B6VJI0"/>
<dbReference type="InterPro" id="IPR011060">
    <property type="entry name" value="RibuloseP-bd_barrel"/>
</dbReference>
<dbReference type="SUPFAM" id="SSF51366">
    <property type="entry name" value="Ribulose-phoshate binding barrel"/>
    <property type="match status" value="1"/>
</dbReference>
<feature type="binding site" evidence="10 14">
    <location>
        <begin position="161"/>
        <end position="164"/>
    </location>
    <ligand>
        <name>substrate</name>
    </ligand>
</feature>
<sequence length="241" mass="25646">MCGTVLRLEVALPIHNNMTERSPIIVAPSLLAADFARLGDEIASISRAPWLHLDVMDGHFVPNISFGPGVISALRKHTDAKFDVHLMIDPVDPYLEATAKAGADHITVHVENAPHIHRTLQTIRALGCRPGIAICPGTPPEALSEVLDLVDIILVMTVNPGFGGQSFLESQLPKIRTLSRMIEDSGRDIVLAVDGGIDPVTAPKVVAAGARMLVAGSAVFGKPDRDSAIHALEGPFKEDSA</sequence>
<protein>
    <recommendedName>
        <fullName evidence="7 10">Ribulose-phosphate 3-epimerase</fullName>
        <ecNumber evidence="7 10">5.1.3.1</ecNumber>
    </recommendedName>
</protein>
<dbReference type="GO" id="GO:0005737">
    <property type="term" value="C:cytoplasm"/>
    <property type="evidence" value="ECO:0007669"/>
    <property type="project" value="UniProtKB-ARBA"/>
</dbReference>
<feature type="binding site" evidence="10">
    <location>
        <begin position="194"/>
        <end position="196"/>
    </location>
    <ligand>
        <name>substrate</name>
    </ligand>
</feature>
<feature type="binding site" evidence="10 14">
    <location>
        <position position="29"/>
    </location>
    <ligand>
        <name>substrate</name>
    </ligand>
</feature>
<evidence type="ECO:0000313" key="16">
    <source>
        <dbReference type="Proteomes" id="UP000077786"/>
    </source>
</evidence>
<feature type="active site" description="Proton acceptor" evidence="10 12">
    <location>
        <position position="54"/>
    </location>
</feature>
<dbReference type="GO" id="GO:0006098">
    <property type="term" value="P:pentose-phosphate shunt"/>
    <property type="evidence" value="ECO:0007669"/>
    <property type="project" value="UniProtKB-UniRule"/>
</dbReference>
<dbReference type="PANTHER" id="PTHR11749">
    <property type="entry name" value="RIBULOSE-5-PHOSPHATE-3-EPIMERASE"/>
    <property type="match status" value="1"/>
</dbReference>
<dbReference type="Proteomes" id="UP000077786">
    <property type="component" value="Unassembled WGS sequence"/>
</dbReference>
<evidence type="ECO:0000256" key="9">
    <source>
        <dbReference type="ARBA" id="ARBA00023235"/>
    </source>
</evidence>
<comment type="catalytic activity">
    <reaction evidence="1 10 11">
        <text>D-ribulose 5-phosphate = D-xylulose 5-phosphate</text>
        <dbReference type="Rhea" id="RHEA:13677"/>
        <dbReference type="ChEBI" id="CHEBI:57737"/>
        <dbReference type="ChEBI" id="CHEBI:58121"/>
        <dbReference type="EC" id="5.1.3.1"/>
    </reaction>
</comment>
<organism evidence="15 16">
    <name type="scientific">Gluconobacter cerinus</name>
    <dbReference type="NCBI Taxonomy" id="38307"/>
    <lineage>
        <taxon>Bacteria</taxon>
        <taxon>Pseudomonadati</taxon>
        <taxon>Pseudomonadota</taxon>
        <taxon>Alphaproteobacteria</taxon>
        <taxon>Acetobacterales</taxon>
        <taxon>Acetobacteraceae</taxon>
        <taxon>Gluconobacter</taxon>
    </lineage>
</organism>
<dbReference type="GO" id="GO:0019323">
    <property type="term" value="P:pentose catabolic process"/>
    <property type="evidence" value="ECO:0007669"/>
    <property type="project" value="UniProtKB-UniRule"/>
</dbReference>
<evidence type="ECO:0000256" key="12">
    <source>
        <dbReference type="PIRSR" id="PIRSR001461-1"/>
    </source>
</evidence>
<comment type="cofactor">
    <cofactor evidence="2">
        <name>Mn(2+)</name>
        <dbReference type="ChEBI" id="CHEBI:29035"/>
    </cofactor>
</comment>
<dbReference type="InterPro" id="IPR013785">
    <property type="entry name" value="Aldolase_TIM"/>
</dbReference>
<proteinExistence type="inferred from homology"/>
<dbReference type="GO" id="GO:0046872">
    <property type="term" value="F:metal ion binding"/>
    <property type="evidence" value="ECO:0007669"/>
    <property type="project" value="UniProtKB-UniRule"/>
</dbReference>
<dbReference type="PATRIC" id="fig|38307.3.peg.2038"/>
<evidence type="ECO:0000256" key="14">
    <source>
        <dbReference type="PIRSR" id="PIRSR001461-3"/>
    </source>
</evidence>
<feature type="active site" description="Proton donor" evidence="10 12">
    <location>
        <position position="194"/>
    </location>
</feature>
<keyword evidence="13" id="KW-0464">Manganese</keyword>
<gene>
    <name evidence="10" type="primary">rpe</name>
    <name evidence="15" type="ORF">A0123_01978</name>
</gene>
<evidence type="ECO:0000256" key="5">
    <source>
        <dbReference type="ARBA" id="ARBA00001954"/>
    </source>
</evidence>
<dbReference type="PIRSF" id="PIRSF001461">
    <property type="entry name" value="RPE"/>
    <property type="match status" value="1"/>
</dbReference>
<keyword evidence="10 11" id="KW-0119">Carbohydrate metabolism</keyword>
<keyword evidence="13" id="KW-0170">Cobalt</keyword>
<dbReference type="Pfam" id="PF00834">
    <property type="entry name" value="Ribul_P_3_epim"/>
    <property type="match status" value="1"/>
</dbReference>
<feature type="binding site" evidence="10 13">
    <location>
        <position position="54"/>
    </location>
    <ligand>
        <name>a divalent metal cation</name>
        <dbReference type="ChEBI" id="CHEBI:60240"/>
    </ligand>
</feature>
<dbReference type="HAMAP" id="MF_02227">
    <property type="entry name" value="RPE"/>
    <property type="match status" value="1"/>
</dbReference>
<evidence type="ECO:0000256" key="7">
    <source>
        <dbReference type="ARBA" id="ARBA00013188"/>
    </source>
</evidence>
<dbReference type="FunFam" id="3.20.20.70:FF:000004">
    <property type="entry name" value="Ribulose-phosphate 3-epimerase"/>
    <property type="match status" value="1"/>
</dbReference>
<comment type="similarity">
    <text evidence="6 10 11">Belongs to the ribulose-phosphate 3-epimerase family.</text>
</comment>
<comment type="cofactor">
    <cofactor evidence="4">
        <name>Zn(2+)</name>
        <dbReference type="ChEBI" id="CHEBI:29105"/>
    </cofactor>
</comment>
<name>A0A1B6VJI0_9PROT</name>
<dbReference type="PROSITE" id="PS01085">
    <property type="entry name" value="RIBUL_P_3_EPIMER_1"/>
    <property type="match status" value="1"/>
</dbReference>
<reference evidence="15 16" key="1">
    <citation type="submission" date="2016-03" db="EMBL/GenBank/DDBJ databases">
        <title>Draft genome sequence of Gluconobacter cerinus strain CECT 9110.</title>
        <authorList>
            <person name="Sainz F."/>
            <person name="Mas A."/>
            <person name="Torija M.J."/>
        </authorList>
    </citation>
    <scope>NUCLEOTIDE SEQUENCE [LARGE SCALE GENOMIC DNA]</scope>
    <source>
        <strain evidence="15 16">CECT 9110</strain>
    </source>
</reference>
<comment type="caution">
    <text evidence="15">The sequence shown here is derived from an EMBL/GenBank/DDBJ whole genome shotgun (WGS) entry which is preliminary data.</text>
</comment>
<feature type="binding site" evidence="10 13">
    <location>
        <position position="85"/>
    </location>
    <ligand>
        <name>a divalent metal cation</name>
        <dbReference type="ChEBI" id="CHEBI:60240"/>
    </ligand>
</feature>
<keyword evidence="8 10" id="KW-0479">Metal-binding</keyword>
<evidence type="ECO:0000256" key="8">
    <source>
        <dbReference type="ARBA" id="ARBA00022723"/>
    </source>
</evidence>
<accession>A0A1B6VJI0</accession>
<evidence type="ECO:0000256" key="13">
    <source>
        <dbReference type="PIRSR" id="PIRSR001461-2"/>
    </source>
</evidence>
<comment type="pathway">
    <text evidence="10">Carbohydrate degradation.</text>
</comment>
<comment type="cofactor">
    <cofactor evidence="5">
        <name>Fe(2+)</name>
        <dbReference type="ChEBI" id="CHEBI:29033"/>
    </cofactor>
</comment>
<dbReference type="CDD" id="cd00429">
    <property type="entry name" value="RPE"/>
    <property type="match status" value="1"/>
</dbReference>
<evidence type="ECO:0000256" key="6">
    <source>
        <dbReference type="ARBA" id="ARBA00009541"/>
    </source>
</evidence>
<keyword evidence="13" id="KW-0862">Zinc</keyword>
<evidence type="ECO:0000256" key="10">
    <source>
        <dbReference type="HAMAP-Rule" id="MF_02227"/>
    </source>
</evidence>
<comment type="function">
    <text evidence="10">Catalyzes the reversible epimerization of D-ribulose 5-phosphate to D-xylulose 5-phosphate.</text>
</comment>
<evidence type="ECO:0000256" key="4">
    <source>
        <dbReference type="ARBA" id="ARBA00001947"/>
    </source>
</evidence>
<evidence type="ECO:0000256" key="3">
    <source>
        <dbReference type="ARBA" id="ARBA00001941"/>
    </source>
</evidence>
<evidence type="ECO:0000256" key="11">
    <source>
        <dbReference type="PIRNR" id="PIRNR001461"/>
    </source>
</evidence>
<feature type="binding site" evidence="14">
    <location>
        <position position="196"/>
    </location>
    <ligand>
        <name>substrate</name>
    </ligand>
</feature>
<feature type="binding site" evidence="10 14">
    <location>
        <begin position="216"/>
        <end position="217"/>
    </location>
    <ligand>
        <name>substrate</name>
    </ligand>
</feature>